<dbReference type="GO" id="GO:0005730">
    <property type="term" value="C:nucleolus"/>
    <property type="evidence" value="ECO:0007669"/>
    <property type="project" value="TreeGrafter"/>
</dbReference>
<dbReference type="GO" id="GO:0000462">
    <property type="term" value="P:maturation of SSU-rRNA from tricistronic rRNA transcript (SSU-rRNA, 5.8S rRNA, LSU-rRNA)"/>
    <property type="evidence" value="ECO:0007669"/>
    <property type="project" value="TreeGrafter"/>
</dbReference>
<dbReference type="Proteomes" id="UP000291084">
    <property type="component" value="Chromosome 8"/>
</dbReference>
<evidence type="ECO:0000313" key="2">
    <source>
        <dbReference type="Proteomes" id="UP000291084"/>
    </source>
</evidence>
<organism evidence="1 2">
    <name type="scientific">Vigna angularis var. angularis</name>
    <dbReference type="NCBI Taxonomy" id="157739"/>
    <lineage>
        <taxon>Eukaryota</taxon>
        <taxon>Viridiplantae</taxon>
        <taxon>Streptophyta</taxon>
        <taxon>Embryophyta</taxon>
        <taxon>Tracheophyta</taxon>
        <taxon>Spermatophyta</taxon>
        <taxon>Magnoliopsida</taxon>
        <taxon>eudicotyledons</taxon>
        <taxon>Gunneridae</taxon>
        <taxon>Pentapetalae</taxon>
        <taxon>rosids</taxon>
        <taxon>fabids</taxon>
        <taxon>Fabales</taxon>
        <taxon>Fabaceae</taxon>
        <taxon>Papilionoideae</taxon>
        <taxon>50 kb inversion clade</taxon>
        <taxon>NPAAA clade</taxon>
        <taxon>indigoferoid/millettioid clade</taxon>
        <taxon>Phaseoleae</taxon>
        <taxon>Vigna</taxon>
    </lineage>
</organism>
<dbReference type="PANTHER" id="PTHR33911:SF1">
    <property type="entry name" value="RRNA-PROCESSING PROTEIN EFG1"/>
    <property type="match status" value="1"/>
</dbReference>
<dbReference type="GO" id="GO:0030688">
    <property type="term" value="C:preribosome, small subunit precursor"/>
    <property type="evidence" value="ECO:0007669"/>
    <property type="project" value="TreeGrafter"/>
</dbReference>
<gene>
    <name evidence="1" type="primary">Vigan.08G144600</name>
    <name evidence="1" type="ORF">VIGAN_08144600</name>
</gene>
<evidence type="ECO:0000313" key="1">
    <source>
        <dbReference type="EMBL" id="BAT94806.1"/>
    </source>
</evidence>
<protein>
    <submittedName>
        <fullName evidence="1">Uncharacterized protein</fullName>
    </submittedName>
</protein>
<proteinExistence type="predicted"/>
<dbReference type="EMBL" id="AP015041">
    <property type="protein sequence ID" value="BAT94806.1"/>
    <property type="molecule type" value="Genomic_DNA"/>
</dbReference>
<accession>A0A0S3SPM7</accession>
<sequence>MLYTFKYATFVFDQMSTRFRAAVAETGSEDDGLLDLSDDDFFLAGSSSDEADADDEWTDKSARSVEGRCFTTLVIISTRISYIHCVHYL</sequence>
<keyword evidence="2" id="KW-1185">Reference proteome</keyword>
<dbReference type="InterPro" id="IPR050786">
    <property type="entry name" value="EFG1_rRNA-proc"/>
</dbReference>
<reference evidence="1 2" key="1">
    <citation type="journal article" date="2015" name="Sci. Rep.">
        <title>The power of single molecule real-time sequencing technology in the de novo assembly of a eukaryotic genome.</title>
        <authorList>
            <person name="Sakai H."/>
            <person name="Naito K."/>
            <person name="Ogiso-Tanaka E."/>
            <person name="Takahashi Y."/>
            <person name="Iseki K."/>
            <person name="Muto C."/>
            <person name="Satou K."/>
            <person name="Teruya K."/>
            <person name="Shiroma A."/>
            <person name="Shimoji M."/>
            <person name="Hirano T."/>
            <person name="Itoh T."/>
            <person name="Kaga A."/>
            <person name="Tomooka N."/>
        </authorList>
    </citation>
    <scope>NUCLEOTIDE SEQUENCE [LARGE SCALE GENOMIC DNA]</scope>
    <source>
        <strain evidence="2">cv. Shumari</strain>
    </source>
</reference>
<dbReference type="PANTHER" id="PTHR33911">
    <property type="entry name" value="RRNA-PROCESSING PROTEIN EFG1"/>
    <property type="match status" value="1"/>
</dbReference>
<name>A0A0S3SPM7_PHAAN</name>
<dbReference type="AlphaFoldDB" id="A0A0S3SPM7"/>